<dbReference type="Proteomes" id="UP001558632">
    <property type="component" value="Unassembled WGS sequence"/>
</dbReference>
<dbReference type="EMBL" id="JBEUSY010000132">
    <property type="protein sequence ID" value="KAL1244638.1"/>
    <property type="molecule type" value="Genomic_DNA"/>
</dbReference>
<proteinExistence type="predicted"/>
<reference evidence="1 2" key="1">
    <citation type="submission" date="2024-07" db="EMBL/GenBank/DDBJ databases">
        <title>Enhanced genomic and transcriptomic resources for Trichinella pseudospiralis and T. spiralis underpin the discovery of pronounced molecular differences between stages and species.</title>
        <authorList>
            <person name="Pasi K.K."/>
            <person name="La Rosa G."/>
            <person name="Gomez-Morales M.A."/>
            <person name="Tosini F."/>
            <person name="Sumanam S."/>
            <person name="Young N.D."/>
            <person name="Chang B.C."/>
            <person name="Robin G.B."/>
        </authorList>
    </citation>
    <scope>NUCLEOTIDE SEQUENCE [LARGE SCALE GENOMIC DNA]</scope>
    <source>
        <strain evidence="1">ISS534</strain>
    </source>
</reference>
<gene>
    <name evidence="1" type="ORF">TSPI_06339</name>
</gene>
<accession>A0ABR3KZ49</accession>
<evidence type="ECO:0000313" key="1">
    <source>
        <dbReference type="EMBL" id="KAL1244638.1"/>
    </source>
</evidence>
<name>A0ABR3KZ49_TRISP</name>
<evidence type="ECO:0000313" key="2">
    <source>
        <dbReference type="Proteomes" id="UP001558632"/>
    </source>
</evidence>
<protein>
    <submittedName>
        <fullName evidence="1">ER degradation-enhancing alpha-mannosidase-like protein</fullName>
    </submittedName>
</protein>
<comment type="caution">
    <text evidence="1">The sequence shown here is derived from an EMBL/GenBank/DDBJ whole genome shotgun (WGS) entry which is preliminary data.</text>
</comment>
<organism evidence="1 2">
    <name type="scientific">Trichinella spiralis</name>
    <name type="common">Trichina worm</name>
    <dbReference type="NCBI Taxonomy" id="6334"/>
    <lineage>
        <taxon>Eukaryota</taxon>
        <taxon>Metazoa</taxon>
        <taxon>Ecdysozoa</taxon>
        <taxon>Nematoda</taxon>
        <taxon>Enoplea</taxon>
        <taxon>Dorylaimia</taxon>
        <taxon>Trichinellida</taxon>
        <taxon>Trichinellidae</taxon>
        <taxon>Trichinella</taxon>
    </lineage>
</organism>
<sequence length="141" mass="15606">MSLPLCVTFCFSIQLHHGSLSWHLVVPIEIHRKRVDDGVGQTVRRHVTQPFEQSGPFVDHGGRYEQFSQSSDGVGKVGFCGNLQTLLVLFAGTGAAVDQKHAQQLLGKLYDQRQRSTLAPFVEPGGHLDVVSHWTQKSMAK</sequence>
<keyword evidence="2" id="KW-1185">Reference proteome</keyword>